<feature type="transmembrane region" description="Helical" evidence="1">
    <location>
        <begin position="20"/>
        <end position="42"/>
    </location>
</feature>
<gene>
    <name evidence="2" type="ORF">NO713_01409</name>
</gene>
<evidence type="ECO:0000313" key="2">
    <source>
        <dbReference type="EMBL" id="CAD5932947.1"/>
    </source>
</evidence>
<name>A0A9W4CHC8_9CYAN</name>
<dbReference type="Proteomes" id="UP001153719">
    <property type="component" value="Chromosome"/>
</dbReference>
<organism evidence="2 3">
    <name type="scientific">Planktothrix pseudagardhii</name>
    <dbReference type="NCBI Taxonomy" id="132604"/>
    <lineage>
        <taxon>Bacteria</taxon>
        <taxon>Bacillati</taxon>
        <taxon>Cyanobacteriota</taxon>
        <taxon>Cyanophyceae</taxon>
        <taxon>Oscillatoriophycideae</taxon>
        <taxon>Oscillatoriales</taxon>
        <taxon>Microcoleaceae</taxon>
        <taxon>Planktothrix</taxon>
    </lineage>
</organism>
<keyword evidence="3" id="KW-1185">Reference proteome</keyword>
<dbReference type="EMBL" id="LR882967">
    <property type="protein sequence ID" value="CAD5932947.1"/>
    <property type="molecule type" value="Genomic_DNA"/>
</dbReference>
<protein>
    <submittedName>
        <fullName evidence="2">Uncharacterized protein</fullName>
    </submittedName>
</protein>
<keyword evidence="1" id="KW-0812">Transmembrane</keyword>
<sequence>MVKFNLNLKLPNSSDLPYSLFLISYSLFPVPCSLLSCSLLGITD</sequence>
<dbReference type="KEGG" id="ppsu:NO713_01409"/>
<accession>A0A9W4CHC8</accession>
<reference evidence="2" key="1">
    <citation type="submission" date="2020-09" db="EMBL/GenBank/DDBJ databases">
        <authorList>
            <person name="Blom J."/>
        </authorList>
    </citation>
    <scope>NUCLEOTIDE SEQUENCE</scope>
    <source>
        <strain evidence="2">No.713</strain>
    </source>
</reference>
<keyword evidence="1" id="KW-0472">Membrane</keyword>
<keyword evidence="1" id="KW-1133">Transmembrane helix</keyword>
<dbReference type="AlphaFoldDB" id="A0A9W4CHC8"/>
<evidence type="ECO:0000313" key="3">
    <source>
        <dbReference type="Proteomes" id="UP001153719"/>
    </source>
</evidence>
<proteinExistence type="predicted"/>
<evidence type="ECO:0000256" key="1">
    <source>
        <dbReference type="SAM" id="Phobius"/>
    </source>
</evidence>